<dbReference type="InterPro" id="IPR002577">
    <property type="entry name" value="HTH_HxlR"/>
</dbReference>
<keyword evidence="2" id="KW-0238">DNA-binding</keyword>
<dbReference type="Pfam" id="PF01638">
    <property type="entry name" value="HxlR"/>
    <property type="match status" value="1"/>
</dbReference>
<keyword evidence="6" id="KW-1185">Reference proteome</keyword>
<dbReference type="Gene3D" id="1.10.10.10">
    <property type="entry name" value="Winged helix-like DNA-binding domain superfamily/Winged helix DNA-binding domain"/>
    <property type="match status" value="1"/>
</dbReference>
<accession>A0ABS2ERL1</accession>
<keyword evidence="1" id="KW-0805">Transcription regulation</keyword>
<dbReference type="PANTHER" id="PTHR33204:SF29">
    <property type="entry name" value="TRANSCRIPTIONAL REGULATOR"/>
    <property type="match status" value="1"/>
</dbReference>
<gene>
    <name evidence="5" type="ORF">H5993_08180</name>
</gene>
<evidence type="ECO:0000256" key="2">
    <source>
        <dbReference type="ARBA" id="ARBA00023125"/>
    </source>
</evidence>
<dbReference type="PROSITE" id="PS51118">
    <property type="entry name" value="HTH_HXLR"/>
    <property type="match status" value="1"/>
</dbReference>
<dbReference type="EMBL" id="JACJJQ010000047">
    <property type="protein sequence ID" value="MBM6754732.1"/>
    <property type="molecule type" value="Genomic_DNA"/>
</dbReference>
<proteinExistence type="predicted"/>
<sequence length="116" mass="13464">MDLQPVGCKIDDGLSSLLGKWKIPILIQLRANPQMRFSDLQRSLPEITKKMLSQTLRELEEDDLVDRKVYPTIPPKVEYSLSKHGKELEPTLDTLHVWGLKHLEHLQRLQKNAEKN</sequence>
<dbReference type="PANTHER" id="PTHR33204">
    <property type="entry name" value="TRANSCRIPTIONAL REGULATOR, MARR FAMILY"/>
    <property type="match status" value="1"/>
</dbReference>
<comment type="caution">
    <text evidence="5">The sequence shown here is derived from an EMBL/GenBank/DDBJ whole genome shotgun (WGS) entry which is preliminary data.</text>
</comment>
<evidence type="ECO:0000256" key="1">
    <source>
        <dbReference type="ARBA" id="ARBA00023015"/>
    </source>
</evidence>
<evidence type="ECO:0000313" key="5">
    <source>
        <dbReference type="EMBL" id="MBM6754732.1"/>
    </source>
</evidence>
<evidence type="ECO:0000256" key="3">
    <source>
        <dbReference type="ARBA" id="ARBA00023163"/>
    </source>
</evidence>
<organism evidence="5 6">
    <name type="scientific">Limosilactobacillus alvi</name>
    <dbReference type="NCBI Taxonomy" id="990412"/>
    <lineage>
        <taxon>Bacteria</taxon>
        <taxon>Bacillati</taxon>
        <taxon>Bacillota</taxon>
        <taxon>Bacilli</taxon>
        <taxon>Lactobacillales</taxon>
        <taxon>Lactobacillaceae</taxon>
        <taxon>Limosilactobacillus</taxon>
    </lineage>
</organism>
<dbReference type="InterPro" id="IPR036390">
    <property type="entry name" value="WH_DNA-bd_sf"/>
</dbReference>
<evidence type="ECO:0000259" key="4">
    <source>
        <dbReference type="PROSITE" id="PS51118"/>
    </source>
</evidence>
<keyword evidence="3" id="KW-0804">Transcription</keyword>
<protein>
    <submittedName>
        <fullName evidence="5">Helix-turn-helix transcriptional regulator</fullName>
    </submittedName>
</protein>
<dbReference type="RefSeq" id="WP_204776978.1">
    <property type="nucleotide sequence ID" value="NZ_JACJJQ010000047.1"/>
</dbReference>
<reference evidence="5 6" key="1">
    <citation type="journal article" date="2021" name="Sci. Rep.">
        <title>The distribution of antibiotic resistance genes in chicken gut microbiota commensals.</title>
        <authorList>
            <person name="Juricova H."/>
            <person name="Matiasovicova J."/>
            <person name="Kubasova T."/>
            <person name="Cejkova D."/>
            <person name="Rychlik I."/>
        </authorList>
    </citation>
    <scope>NUCLEOTIDE SEQUENCE [LARGE SCALE GENOMIC DNA]</scope>
    <source>
        <strain evidence="5 6">An810</strain>
    </source>
</reference>
<dbReference type="Proteomes" id="UP000776629">
    <property type="component" value="Unassembled WGS sequence"/>
</dbReference>
<dbReference type="SUPFAM" id="SSF46785">
    <property type="entry name" value="Winged helix' DNA-binding domain"/>
    <property type="match status" value="1"/>
</dbReference>
<feature type="domain" description="HTH hxlR-type" evidence="4">
    <location>
        <begin position="8"/>
        <end position="107"/>
    </location>
</feature>
<name>A0ABS2ERL1_9LACO</name>
<dbReference type="InterPro" id="IPR036388">
    <property type="entry name" value="WH-like_DNA-bd_sf"/>
</dbReference>
<evidence type="ECO:0000313" key="6">
    <source>
        <dbReference type="Proteomes" id="UP000776629"/>
    </source>
</evidence>